<dbReference type="Gene3D" id="1.20.81.30">
    <property type="entry name" value="Type II secretion system (T2SS), domain F"/>
    <property type="match status" value="2"/>
</dbReference>
<reference evidence="10" key="1">
    <citation type="submission" date="2018-05" db="EMBL/GenBank/DDBJ databases">
        <authorList>
            <person name="Liu B.-T."/>
        </authorList>
    </citation>
    <scope>NUCLEOTIDE SEQUENCE [LARGE SCALE GENOMIC DNA]</scope>
    <source>
        <strain evidence="10">WD6-1</strain>
    </source>
</reference>
<evidence type="ECO:0000256" key="6">
    <source>
        <dbReference type="ARBA" id="ARBA00023136"/>
    </source>
</evidence>
<sequence>MTDGVSWRYVAEARDGRTVKGRLPGASEQAVADRLRADGLRPVLIRQARGRLFGSGPPRLSPKQYARVVRSLADLLGSGIPLRDALAMLVRREKDGRTKALLSRLEARVSAGDSLTAALRADPLDPPRLLPAISSAGEASGELAASLDQLASQMEADQAVRAEITGQLVYPAALLALIFATLVFLAWFVLPQFDSLFANTGAPPPPETAAILAAGKAIRAAGLWIALAVLLGLLGGRRVLEARPGVGDRIAGAIPVMRGVRAKLDTARYCRSLSLLLAAGQPLARAEPVARSAVASPIRRAALVAAGERLRSGQSFASALRDEAALPEEIAGFVELGEKTGRLAALLARAADIYESEARQTLKRTVELLGPAMTAILGLFVAAVIASVISGVLSLNEVVY</sequence>
<dbReference type="InterPro" id="IPR003004">
    <property type="entry name" value="GspF/PilC"/>
</dbReference>
<evidence type="ECO:0000256" key="1">
    <source>
        <dbReference type="ARBA" id="ARBA00004651"/>
    </source>
</evidence>
<evidence type="ECO:0000313" key="9">
    <source>
        <dbReference type="EMBL" id="PWE18717.1"/>
    </source>
</evidence>
<feature type="transmembrane region" description="Helical" evidence="7">
    <location>
        <begin position="368"/>
        <end position="393"/>
    </location>
</feature>
<dbReference type="PRINTS" id="PR00812">
    <property type="entry name" value="BCTERIALGSPF"/>
</dbReference>
<keyword evidence="5 7" id="KW-1133">Transmembrane helix</keyword>
<evidence type="ECO:0000256" key="5">
    <source>
        <dbReference type="ARBA" id="ARBA00022989"/>
    </source>
</evidence>
<dbReference type="AlphaFoldDB" id="A0A2U2BXJ2"/>
<comment type="similarity">
    <text evidence="2">Belongs to the GSP F family.</text>
</comment>
<proteinExistence type="inferred from homology"/>
<dbReference type="Proteomes" id="UP000245168">
    <property type="component" value="Unassembled WGS sequence"/>
</dbReference>
<evidence type="ECO:0000256" key="7">
    <source>
        <dbReference type="SAM" id="Phobius"/>
    </source>
</evidence>
<evidence type="ECO:0000256" key="2">
    <source>
        <dbReference type="ARBA" id="ARBA00005745"/>
    </source>
</evidence>
<dbReference type="EMBL" id="QEXV01000001">
    <property type="protein sequence ID" value="PWE18717.1"/>
    <property type="molecule type" value="Genomic_DNA"/>
</dbReference>
<comment type="caution">
    <text evidence="9">The sequence shown here is derived from an EMBL/GenBank/DDBJ whole genome shotgun (WGS) entry which is preliminary data.</text>
</comment>
<keyword evidence="6 7" id="KW-0472">Membrane</keyword>
<dbReference type="InterPro" id="IPR018076">
    <property type="entry name" value="T2SS_GspF_dom"/>
</dbReference>
<dbReference type="InterPro" id="IPR042094">
    <property type="entry name" value="T2SS_GspF_sf"/>
</dbReference>
<feature type="transmembrane region" description="Helical" evidence="7">
    <location>
        <begin position="210"/>
        <end position="234"/>
    </location>
</feature>
<keyword evidence="10" id="KW-1185">Reference proteome</keyword>
<dbReference type="Pfam" id="PF00482">
    <property type="entry name" value="T2SSF"/>
    <property type="match status" value="2"/>
</dbReference>
<dbReference type="RefSeq" id="WP_109251991.1">
    <property type="nucleotide sequence ID" value="NZ_QEXV01000001.1"/>
</dbReference>
<name>A0A2U2BXJ2_9PROT</name>
<evidence type="ECO:0000256" key="3">
    <source>
        <dbReference type="ARBA" id="ARBA00022475"/>
    </source>
</evidence>
<feature type="domain" description="Type II secretion system protein GspF" evidence="8">
    <location>
        <begin position="269"/>
        <end position="389"/>
    </location>
</feature>
<evidence type="ECO:0000256" key="4">
    <source>
        <dbReference type="ARBA" id="ARBA00022692"/>
    </source>
</evidence>
<protein>
    <recommendedName>
        <fullName evidence="8">Type II secretion system protein GspF domain-containing protein</fullName>
    </recommendedName>
</protein>
<evidence type="ECO:0000259" key="8">
    <source>
        <dbReference type="Pfam" id="PF00482"/>
    </source>
</evidence>
<comment type="subcellular location">
    <subcellularLocation>
        <location evidence="1">Cell membrane</location>
        <topology evidence="1">Multi-pass membrane protein</topology>
    </subcellularLocation>
</comment>
<feature type="transmembrane region" description="Helical" evidence="7">
    <location>
        <begin position="168"/>
        <end position="190"/>
    </location>
</feature>
<dbReference type="PANTHER" id="PTHR30012:SF0">
    <property type="entry name" value="TYPE II SECRETION SYSTEM PROTEIN F-RELATED"/>
    <property type="match status" value="1"/>
</dbReference>
<keyword evidence="4 7" id="KW-0812">Transmembrane</keyword>
<keyword evidence="3" id="KW-1003">Cell membrane</keyword>
<gene>
    <name evidence="9" type="ORF">DDZ18_03755</name>
</gene>
<evidence type="ECO:0000313" key="10">
    <source>
        <dbReference type="Proteomes" id="UP000245168"/>
    </source>
</evidence>
<dbReference type="PANTHER" id="PTHR30012">
    <property type="entry name" value="GENERAL SECRETION PATHWAY PROTEIN"/>
    <property type="match status" value="1"/>
</dbReference>
<dbReference type="GO" id="GO:0005886">
    <property type="term" value="C:plasma membrane"/>
    <property type="evidence" value="ECO:0007669"/>
    <property type="project" value="UniProtKB-SubCell"/>
</dbReference>
<feature type="domain" description="Type II secretion system protein GspF" evidence="8">
    <location>
        <begin position="69"/>
        <end position="191"/>
    </location>
</feature>
<organism evidence="9 10">
    <name type="scientific">Marinicauda salina</name>
    <dbReference type="NCBI Taxonomy" id="2135793"/>
    <lineage>
        <taxon>Bacteria</taxon>
        <taxon>Pseudomonadati</taxon>
        <taxon>Pseudomonadota</taxon>
        <taxon>Alphaproteobacteria</taxon>
        <taxon>Maricaulales</taxon>
        <taxon>Maricaulaceae</taxon>
        <taxon>Marinicauda</taxon>
    </lineage>
</organism>
<dbReference type="OrthoDB" id="7628915at2"/>
<accession>A0A2U2BXJ2</accession>